<dbReference type="PROSITE" id="PS00681">
    <property type="entry name" value="CHAPERONINS_CPN10"/>
    <property type="match status" value="1"/>
</dbReference>
<dbReference type="Gene3D" id="2.30.33.40">
    <property type="entry name" value="GroES chaperonin"/>
    <property type="match status" value="1"/>
</dbReference>
<dbReference type="InterPro" id="IPR018369">
    <property type="entry name" value="Chaprnonin_Cpn10_CS"/>
</dbReference>
<keyword evidence="5" id="KW-1185">Reference proteome</keyword>
<reference evidence="4 5" key="1">
    <citation type="journal article" date="2014" name="BMC Genomics">
        <title>Oil accumulation mechanisms of the oleaginous microalga Chlorella protothecoides revealed through its genome, transcriptomes, and proteomes.</title>
        <authorList>
            <person name="Gao C."/>
            <person name="Wang Y."/>
            <person name="Shen Y."/>
            <person name="Yan D."/>
            <person name="He X."/>
            <person name="Dai J."/>
            <person name="Wu Q."/>
        </authorList>
    </citation>
    <scope>NUCLEOTIDE SEQUENCE [LARGE SCALE GENOMIC DNA]</scope>
    <source>
        <strain evidence="4 5">0710</strain>
    </source>
</reference>
<dbReference type="PANTHER" id="PTHR10772:SF63">
    <property type="entry name" value="20 KDA CHAPERONIN, CHLOROPLASTIC"/>
    <property type="match status" value="1"/>
</dbReference>
<dbReference type="CDD" id="cd00320">
    <property type="entry name" value="cpn10"/>
    <property type="match status" value="1"/>
</dbReference>
<dbReference type="OrthoDB" id="184876at2759"/>
<dbReference type="PANTHER" id="PTHR10772">
    <property type="entry name" value="10 KDA HEAT SHOCK PROTEIN"/>
    <property type="match status" value="1"/>
</dbReference>
<dbReference type="GO" id="GO:0051082">
    <property type="term" value="F:unfolded protein binding"/>
    <property type="evidence" value="ECO:0007669"/>
    <property type="project" value="TreeGrafter"/>
</dbReference>
<accession>A0A087SHM9</accession>
<evidence type="ECO:0000256" key="2">
    <source>
        <dbReference type="ARBA" id="ARBA00023186"/>
    </source>
</evidence>
<dbReference type="GO" id="GO:0044183">
    <property type="term" value="F:protein folding chaperone"/>
    <property type="evidence" value="ECO:0007669"/>
    <property type="project" value="InterPro"/>
</dbReference>
<dbReference type="GO" id="GO:0005739">
    <property type="term" value="C:mitochondrion"/>
    <property type="evidence" value="ECO:0007669"/>
    <property type="project" value="TreeGrafter"/>
</dbReference>
<comment type="similarity">
    <text evidence="1 3">Belongs to the GroES chaperonin family.</text>
</comment>
<evidence type="ECO:0000313" key="4">
    <source>
        <dbReference type="EMBL" id="KFM25233.1"/>
    </source>
</evidence>
<dbReference type="Pfam" id="PF00166">
    <property type="entry name" value="Cpn10"/>
    <property type="match status" value="1"/>
</dbReference>
<dbReference type="SMART" id="SM00883">
    <property type="entry name" value="Cpn10"/>
    <property type="match status" value="1"/>
</dbReference>
<dbReference type="GO" id="GO:0046872">
    <property type="term" value="F:metal ion binding"/>
    <property type="evidence" value="ECO:0007669"/>
    <property type="project" value="TreeGrafter"/>
</dbReference>
<dbReference type="Proteomes" id="UP000028924">
    <property type="component" value="Unassembled WGS sequence"/>
</dbReference>
<dbReference type="InterPro" id="IPR020818">
    <property type="entry name" value="Chaperonin_GroES"/>
</dbReference>
<gene>
    <name evidence="4" type="ORF">F751_6188</name>
</gene>
<dbReference type="KEGG" id="apro:F751_6188"/>
<dbReference type="SUPFAM" id="SSF50129">
    <property type="entry name" value="GroES-like"/>
    <property type="match status" value="1"/>
</dbReference>
<evidence type="ECO:0000256" key="1">
    <source>
        <dbReference type="ARBA" id="ARBA00006975"/>
    </source>
</evidence>
<organism evidence="4 5">
    <name type="scientific">Auxenochlorella protothecoides</name>
    <name type="common">Green microalga</name>
    <name type="synonym">Chlorella protothecoides</name>
    <dbReference type="NCBI Taxonomy" id="3075"/>
    <lineage>
        <taxon>Eukaryota</taxon>
        <taxon>Viridiplantae</taxon>
        <taxon>Chlorophyta</taxon>
        <taxon>core chlorophytes</taxon>
        <taxon>Trebouxiophyceae</taxon>
        <taxon>Chlorellales</taxon>
        <taxon>Chlorellaceae</taxon>
        <taxon>Auxenochlorella</taxon>
    </lineage>
</organism>
<protein>
    <submittedName>
        <fullName evidence="4">10 kDa chaperonin</fullName>
    </submittedName>
</protein>
<dbReference type="STRING" id="3075.A0A087SHM9"/>
<evidence type="ECO:0000256" key="3">
    <source>
        <dbReference type="RuleBase" id="RU003479"/>
    </source>
</evidence>
<dbReference type="AlphaFoldDB" id="A0A087SHM9"/>
<dbReference type="RefSeq" id="XP_011398124.1">
    <property type="nucleotide sequence ID" value="XM_011399822.1"/>
</dbReference>
<dbReference type="GeneID" id="23617579"/>
<dbReference type="EMBL" id="KL662112">
    <property type="protein sequence ID" value="KFM25233.1"/>
    <property type="molecule type" value="Genomic_DNA"/>
</dbReference>
<dbReference type="GO" id="GO:0009507">
    <property type="term" value="C:chloroplast"/>
    <property type="evidence" value="ECO:0007669"/>
    <property type="project" value="TreeGrafter"/>
</dbReference>
<name>A0A087SHM9_AUXPR</name>
<sequence length="108" mass="11177">MLPGVCPPRLPPTHHGSLVQMAPLGDRVLIRPKENDQRTAGGVLLPESARQGGMDALVGTVVAVGEEAELGLESGDTVLFSKYGSSEVEIPGGSISFVQAKSVLAKLS</sequence>
<evidence type="ECO:0000313" key="5">
    <source>
        <dbReference type="Proteomes" id="UP000028924"/>
    </source>
</evidence>
<dbReference type="GO" id="GO:0051087">
    <property type="term" value="F:protein-folding chaperone binding"/>
    <property type="evidence" value="ECO:0007669"/>
    <property type="project" value="TreeGrafter"/>
</dbReference>
<proteinExistence type="inferred from homology"/>
<dbReference type="GO" id="GO:0005524">
    <property type="term" value="F:ATP binding"/>
    <property type="evidence" value="ECO:0007669"/>
    <property type="project" value="InterPro"/>
</dbReference>
<dbReference type="InterPro" id="IPR037124">
    <property type="entry name" value="Chaperonin_GroES_sf"/>
</dbReference>
<dbReference type="InterPro" id="IPR011032">
    <property type="entry name" value="GroES-like_sf"/>
</dbReference>
<dbReference type="PRINTS" id="PR00297">
    <property type="entry name" value="CHAPERONIN10"/>
</dbReference>
<keyword evidence="2 3" id="KW-0143">Chaperone</keyword>